<dbReference type="EMBL" id="CATQJL010000305">
    <property type="protein sequence ID" value="CAJ0602359.1"/>
    <property type="molecule type" value="Genomic_DNA"/>
</dbReference>
<proteinExistence type="predicted"/>
<sequence length="51" mass="6019">MFWKAIVVLVAFLAQVSSKFREEFHVPYPYPKGYPMFNYPMGGKKGFRAMR</sequence>
<dbReference type="AlphaFoldDB" id="A0AA36M7P5"/>
<dbReference type="Proteomes" id="UP001176961">
    <property type="component" value="Unassembled WGS sequence"/>
</dbReference>
<accession>A0AA36M7P5</accession>
<evidence type="ECO:0000313" key="1">
    <source>
        <dbReference type="EMBL" id="CAJ0602359.1"/>
    </source>
</evidence>
<name>A0AA36M7P5_CYLNA</name>
<comment type="caution">
    <text evidence="1">The sequence shown here is derived from an EMBL/GenBank/DDBJ whole genome shotgun (WGS) entry which is preliminary data.</text>
</comment>
<evidence type="ECO:0000313" key="2">
    <source>
        <dbReference type="Proteomes" id="UP001176961"/>
    </source>
</evidence>
<keyword evidence="2" id="KW-1185">Reference proteome</keyword>
<protein>
    <submittedName>
        <fullName evidence="1">Uncharacterized protein</fullName>
    </submittedName>
</protein>
<organism evidence="1 2">
    <name type="scientific">Cylicocyclus nassatus</name>
    <name type="common">Nematode worm</name>
    <dbReference type="NCBI Taxonomy" id="53992"/>
    <lineage>
        <taxon>Eukaryota</taxon>
        <taxon>Metazoa</taxon>
        <taxon>Ecdysozoa</taxon>
        <taxon>Nematoda</taxon>
        <taxon>Chromadorea</taxon>
        <taxon>Rhabditida</taxon>
        <taxon>Rhabditina</taxon>
        <taxon>Rhabditomorpha</taxon>
        <taxon>Strongyloidea</taxon>
        <taxon>Strongylidae</taxon>
        <taxon>Cylicocyclus</taxon>
    </lineage>
</organism>
<gene>
    <name evidence="1" type="ORF">CYNAS_LOCUS14342</name>
</gene>
<reference evidence="1" key="1">
    <citation type="submission" date="2023-07" db="EMBL/GenBank/DDBJ databases">
        <authorList>
            <consortium name="CYATHOMIX"/>
        </authorList>
    </citation>
    <scope>NUCLEOTIDE SEQUENCE</scope>
    <source>
        <strain evidence="1">N/A</strain>
    </source>
</reference>